<accession>A0AAI8VJV7</accession>
<reference evidence="1" key="1">
    <citation type="submission" date="2023-10" db="EMBL/GenBank/DDBJ databases">
        <authorList>
            <person name="Hackl T."/>
        </authorList>
    </citation>
    <scope>NUCLEOTIDE SEQUENCE</scope>
</reference>
<dbReference type="AlphaFoldDB" id="A0AAI8VJV7"/>
<name>A0AAI8VJV7_9PEZI</name>
<keyword evidence="2" id="KW-1185">Reference proteome</keyword>
<proteinExistence type="predicted"/>
<dbReference type="Proteomes" id="UP001295740">
    <property type="component" value="Unassembled WGS sequence"/>
</dbReference>
<dbReference type="PANTHER" id="PTHR24148">
    <property type="entry name" value="ANKYRIN REPEAT DOMAIN-CONTAINING PROTEIN 39 HOMOLOG-RELATED"/>
    <property type="match status" value="1"/>
</dbReference>
<dbReference type="InterPro" id="IPR052895">
    <property type="entry name" value="HetReg/Transcr_Mod"/>
</dbReference>
<protein>
    <submittedName>
        <fullName evidence="1">Uu.00g141710.m01.CDS01</fullName>
    </submittedName>
</protein>
<sequence>MYPTLFELVHATCGAAATDVRDRVYSLLGLVDPRESEQVGVDYEAPTWKVFAAATSVAITATRSLDILQLSALANPGERGAESFAAFNNLDLLPSWATLFSRESSLRFKPLDEYILWSLSEFEHRTDPTMSADCSFLTCWDIDLASVTCAHKLEGYLTGEKWRFSGGFDAVVALMEETYSSLLTNIRPSEAGATSIDPHRVRVVPSGYGLVMPPLGEAKAGYATDQSIVAYLESWEKATRVVLAGSPHRLAAQKLTEMPPHVDYTNHTRYCLDGQGIEPTGFRPMTGEASFFATENGFIGLARGLPEPGDRIVLIERARLPLMLRKSGKHWEFRGFVSVPNIMEYELHELWTGFELPLKEYVLC</sequence>
<evidence type="ECO:0000313" key="2">
    <source>
        <dbReference type="Proteomes" id="UP001295740"/>
    </source>
</evidence>
<dbReference type="PANTHER" id="PTHR24148:SF73">
    <property type="entry name" value="HET DOMAIN PROTEIN (AFU_ORTHOLOGUE AFUA_8G01020)"/>
    <property type="match status" value="1"/>
</dbReference>
<gene>
    <name evidence="1" type="ORF">KHLLAP_LOCUS9613</name>
</gene>
<dbReference type="EMBL" id="CAUWAG010000012">
    <property type="protein sequence ID" value="CAJ2509145.1"/>
    <property type="molecule type" value="Genomic_DNA"/>
</dbReference>
<organism evidence="1 2">
    <name type="scientific">Anthostomella pinea</name>
    <dbReference type="NCBI Taxonomy" id="933095"/>
    <lineage>
        <taxon>Eukaryota</taxon>
        <taxon>Fungi</taxon>
        <taxon>Dikarya</taxon>
        <taxon>Ascomycota</taxon>
        <taxon>Pezizomycotina</taxon>
        <taxon>Sordariomycetes</taxon>
        <taxon>Xylariomycetidae</taxon>
        <taxon>Xylariales</taxon>
        <taxon>Xylariaceae</taxon>
        <taxon>Anthostomella</taxon>
    </lineage>
</organism>
<evidence type="ECO:0000313" key="1">
    <source>
        <dbReference type="EMBL" id="CAJ2509145.1"/>
    </source>
</evidence>
<comment type="caution">
    <text evidence="1">The sequence shown here is derived from an EMBL/GenBank/DDBJ whole genome shotgun (WGS) entry which is preliminary data.</text>
</comment>